<dbReference type="EMBL" id="GEDC01008356">
    <property type="protein sequence ID" value="JAS28942.1"/>
    <property type="molecule type" value="Transcribed_RNA"/>
</dbReference>
<dbReference type="PANTHER" id="PTHR22091">
    <property type="entry name" value="COILED-COIL DOMAIN-CONTAINING PROTEIN 77"/>
    <property type="match status" value="1"/>
</dbReference>
<keyword evidence="1" id="KW-0175">Coiled coil</keyword>
<dbReference type="AlphaFoldDB" id="A0A1B6DTD7"/>
<feature type="coiled-coil region" evidence="1">
    <location>
        <begin position="329"/>
        <end position="367"/>
    </location>
</feature>
<dbReference type="PANTHER" id="PTHR22091:SF1">
    <property type="entry name" value="COILED-COIL DOMAIN-CONTAINING PROTEIN 77"/>
    <property type="match status" value="1"/>
</dbReference>
<evidence type="ECO:0000313" key="2">
    <source>
        <dbReference type="EMBL" id="JAS28942.1"/>
    </source>
</evidence>
<evidence type="ECO:0000256" key="1">
    <source>
        <dbReference type="SAM" id="Coils"/>
    </source>
</evidence>
<name>A0A1B6DTD7_9HEMI</name>
<reference evidence="2" key="1">
    <citation type="submission" date="2015-12" db="EMBL/GenBank/DDBJ databases">
        <title>De novo transcriptome assembly of four potential Pierce s Disease insect vectors from Arizona vineyards.</title>
        <authorList>
            <person name="Tassone E.E."/>
        </authorList>
    </citation>
    <scope>NUCLEOTIDE SEQUENCE</scope>
</reference>
<dbReference type="GO" id="GO:0005813">
    <property type="term" value="C:centrosome"/>
    <property type="evidence" value="ECO:0007669"/>
    <property type="project" value="TreeGrafter"/>
</dbReference>
<sequence length="412" mass="48682">MSSSNVRINDNFFPHNLKKIEKELKLPKSSHQLINYYLHKLNSLVEKYDSILDQIDVIKITNKAEKSYKKKYFECVEEGSKLKNSMSTLQIYLQKERDQVLSLSMENDLLRIQLLNYHKKVDKLLNIIEFQNGRKSNHDNLVGKQSKKKKLVNVSIPDTTITSLSTSRYTKSDSSSNYLKSNELYLKEDDDEEIDKLSLDTIFVYIEKQKVSLINQMMILKEDQELKYLEWKNENSCLLKEIGILTDRLHNSEEKLIEATHQAAKLGKELVSKEIYWIKKQNTFSDNLQNICKDLQNVSSHAPPQAQTLTIMEQLSQRDNLVNWYHNQCKDMENKLKQNEDLKLQIEANYKDKIKKLTEHIRYLQKKWKQENERRLFDITGFFNSAKMLSDRIKCIEKRVSKKIRFEQKAAD</sequence>
<protein>
    <submittedName>
        <fullName evidence="2">Uncharacterized protein</fullName>
    </submittedName>
</protein>
<accession>A0A1B6DTD7</accession>
<dbReference type="InterPro" id="IPR037696">
    <property type="entry name" value="CCDC77"/>
</dbReference>
<gene>
    <name evidence="2" type="ORF">g.23327</name>
</gene>
<proteinExistence type="predicted"/>
<organism evidence="2">
    <name type="scientific">Clastoptera arizonana</name>
    <name type="common">Arizona spittle bug</name>
    <dbReference type="NCBI Taxonomy" id="38151"/>
    <lineage>
        <taxon>Eukaryota</taxon>
        <taxon>Metazoa</taxon>
        <taxon>Ecdysozoa</taxon>
        <taxon>Arthropoda</taxon>
        <taxon>Hexapoda</taxon>
        <taxon>Insecta</taxon>
        <taxon>Pterygota</taxon>
        <taxon>Neoptera</taxon>
        <taxon>Paraneoptera</taxon>
        <taxon>Hemiptera</taxon>
        <taxon>Auchenorrhyncha</taxon>
        <taxon>Cercopoidea</taxon>
        <taxon>Clastopteridae</taxon>
        <taxon>Clastoptera</taxon>
    </lineage>
</organism>